<dbReference type="STRING" id="418985.A0A1V9XQY5"/>
<feature type="region of interest" description="Disordered" evidence="2">
    <location>
        <begin position="137"/>
        <end position="189"/>
    </location>
</feature>
<evidence type="ECO:0000256" key="2">
    <source>
        <dbReference type="SAM" id="MobiDB-lite"/>
    </source>
</evidence>
<dbReference type="Proteomes" id="UP000192247">
    <property type="component" value="Unassembled WGS sequence"/>
</dbReference>
<name>A0A1V9XQY5_9ACAR</name>
<proteinExistence type="predicted"/>
<evidence type="ECO:0000256" key="1">
    <source>
        <dbReference type="SAM" id="Coils"/>
    </source>
</evidence>
<keyword evidence="1" id="KW-0175">Coiled coil</keyword>
<dbReference type="OrthoDB" id="6514823at2759"/>
<accession>A0A1V9XQY5</accession>
<evidence type="ECO:0000313" key="3">
    <source>
        <dbReference type="EMBL" id="OQR75905.1"/>
    </source>
</evidence>
<dbReference type="AlphaFoldDB" id="A0A1V9XQY5"/>
<feature type="compositionally biased region" description="Low complexity" evidence="2">
    <location>
        <begin position="158"/>
        <end position="167"/>
    </location>
</feature>
<reference evidence="3 4" key="1">
    <citation type="journal article" date="2017" name="Gigascience">
        <title>Draft genome of the honey bee ectoparasitic mite, Tropilaelaps mercedesae, is shaped by the parasitic life history.</title>
        <authorList>
            <person name="Dong X."/>
            <person name="Armstrong S.D."/>
            <person name="Xia D."/>
            <person name="Makepeace B.L."/>
            <person name="Darby A.C."/>
            <person name="Kadowaki T."/>
        </authorList>
    </citation>
    <scope>NUCLEOTIDE SEQUENCE [LARGE SCALE GENOMIC DNA]</scope>
    <source>
        <strain evidence="3">Wuxi-XJTLU</strain>
    </source>
</reference>
<comment type="caution">
    <text evidence="3">The sequence shown here is derived from an EMBL/GenBank/DDBJ whole genome shotgun (WGS) entry which is preliminary data.</text>
</comment>
<feature type="compositionally biased region" description="Basic and acidic residues" evidence="2">
    <location>
        <begin position="145"/>
        <end position="155"/>
    </location>
</feature>
<sequence>MENAYLRQQVKNNAGSIKLDKVVSTGVPPKTPDSGLEMENGEEAIKDKQMVSKYMNENEELRAENAEMHRIREILIRDHEAVCRENERLQKKLRDLEVAVTNGEGLNAAMFGSAPTPPLGTPASAGSGTWRTLHELAKQPLPNKNMDKEVKEMRDTLSSSGSAGSGTRSRRASQERLSLSPTVTKIGGR</sequence>
<dbReference type="EMBL" id="MNPL01005615">
    <property type="protein sequence ID" value="OQR75905.1"/>
    <property type="molecule type" value="Genomic_DNA"/>
</dbReference>
<feature type="region of interest" description="Disordered" evidence="2">
    <location>
        <begin position="109"/>
        <end position="128"/>
    </location>
</feature>
<dbReference type="InParanoid" id="A0A1V9XQY5"/>
<protein>
    <submittedName>
        <fullName evidence="3">Kinesin protein KIF12-like</fullName>
    </submittedName>
</protein>
<feature type="coiled-coil region" evidence="1">
    <location>
        <begin position="51"/>
        <end position="99"/>
    </location>
</feature>
<evidence type="ECO:0000313" key="4">
    <source>
        <dbReference type="Proteomes" id="UP000192247"/>
    </source>
</evidence>
<organism evidence="3 4">
    <name type="scientific">Tropilaelaps mercedesae</name>
    <dbReference type="NCBI Taxonomy" id="418985"/>
    <lineage>
        <taxon>Eukaryota</taxon>
        <taxon>Metazoa</taxon>
        <taxon>Ecdysozoa</taxon>
        <taxon>Arthropoda</taxon>
        <taxon>Chelicerata</taxon>
        <taxon>Arachnida</taxon>
        <taxon>Acari</taxon>
        <taxon>Parasitiformes</taxon>
        <taxon>Mesostigmata</taxon>
        <taxon>Gamasina</taxon>
        <taxon>Dermanyssoidea</taxon>
        <taxon>Laelapidae</taxon>
        <taxon>Tropilaelaps</taxon>
    </lineage>
</organism>
<keyword evidence="4" id="KW-1185">Reference proteome</keyword>
<gene>
    <name evidence="3" type="ORF">BIW11_03180</name>
</gene>